<dbReference type="Proteomes" id="UP000011064">
    <property type="component" value="Unassembled WGS sequence"/>
</dbReference>
<evidence type="ECO:0000256" key="1">
    <source>
        <dbReference type="SAM" id="MobiDB-lite"/>
    </source>
</evidence>
<dbReference type="VEuPathDB" id="FungiDB:GMDG_08761"/>
<keyword evidence="3" id="KW-1185">Reference proteome</keyword>
<name>L8GD20_PSED2</name>
<accession>L8GD20</accession>
<feature type="region of interest" description="Disordered" evidence="1">
    <location>
        <begin position="67"/>
        <end position="92"/>
    </location>
</feature>
<dbReference type="HOGENOM" id="CLU_2419099_0_0_1"/>
<dbReference type="InParanoid" id="L8GD20"/>
<organism evidence="2 3">
    <name type="scientific">Pseudogymnoascus destructans (strain ATCC MYA-4855 / 20631-21)</name>
    <name type="common">Bat white-nose syndrome fungus</name>
    <name type="synonym">Geomyces destructans</name>
    <dbReference type="NCBI Taxonomy" id="658429"/>
    <lineage>
        <taxon>Eukaryota</taxon>
        <taxon>Fungi</taxon>
        <taxon>Dikarya</taxon>
        <taxon>Ascomycota</taxon>
        <taxon>Pezizomycotina</taxon>
        <taxon>Leotiomycetes</taxon>
        <taxon>Thelebolales</taxon>
        <taxon>Thelebolaceae</taxon>
        <taxon>Pseudogymnoascus</taxon>
    </lineage>
</organism>
<dbReference type="EMBL" id="GL574155">
    <property type="protein sequence ID" value="ELR10744.1"/>
    <property type="molecule type" value="Genomic_DNA"/>
</dbReference>
<evidence type="ECO:0000313" key="3">
    <source>
        <dbReference type="Proteomes" id="UP000011064"/>
    </source>
</evidence>
<feature type="non-terminal residue" evidence="2">
    <location>
        <position position="92"/>
    </location>
</feature>
<reference evidence="3" key="1">
    <citation type="submission" date="2010-09" db="EMBL/GenBank/DDBJ databases">
        <title>The genome sequence of Geomyces destructans 20631-21.</title>
        <authorList>
            <consortium name="The Broad Institute Genome Sequencing Platform"/>
            <person name="Cuomo C.A."/>
            <person name="Blehert D.S."/>
            <person name="Lorch J.M."/>
            <person name="Young S.K."/>
            <person name="Zeng Q."/>
            <person name="Gargeya S."/>
            <person name="Fitzgerald M."/>
            <person name="Haas B."/>
            <person name="Abouelleil A."/>
            <person name="Alvarado L."/>
            <person name="Arachchi H.M."/>
            <person name="Berlin A."/>
            <person name="Brown A."/>
            <person name="Chapman S.B."/>
            <person name="Chen Z."/>
            <person name="Dunbar C."/>
            <person name="Freedman E."/>
            <person name="Gearin G."/>
            <person name="Gellesch M."/>
            <person name="Goldberg J."/>
            <person name="Griggs A."/>
            <person name="Gujja S."/>
            <person name="Heiman D."/>
            <person name="Howarth C."/>
            <person name="Larson L."/>
            <person name="Lui A."/>
            <person name="MacDonald P.J.P."/>
            <person name="Montmayeur A."/>
            <person name="Murphy C."/>
            <person name="Neiman D."/>
            <person name="Pearson M."/>
            <person name="Priest M."/>
            <person name="Roberts A."/>
            <person name="Saif S."/>
            <person name="Shea T."/>
            <person name="Shenoy N."/>
            <person name="Sisk P."/>
            <person name="Stolte C."/>
            <person name="Sykes S."/>
            <person name="Wortman J."/>
            <person name="Nusbaum C."/>
            <person name="Birren B."/>
        </authorList>
    </citation>
    <scope>NUCLEOTIDE SEQUENCE [LARGE SCALE GENOMIC DNA]</scope>
    <source>
        <strain evidence="3">ATCC MYA-4855 / 20631-21</strain>
    </source>
</reference>
<evidence type="ECO:0000313" key="2">
    <source>
        <dbReference type="EMBL" id="ELR10744.1"/>
    </source>
</evidence>
<gene>
    <name evidence="2" type="ORF">GMDG_08761</name>
</gene>
<sequence length="92" mass="9905">MAEDGALAHAADGATHEVQVGAADGRCGDADHRIGAGQHLGLCDVVQAYVADIVEYHCFHDRLPLSGQMPARLDNGQPTAIGHDRARRKWRH</sequence>
<protein>
    <submittedName>
        <fullName evidence="2">Uncharacterized protein</fullName>
    </submittedName>
</protein>
<dbReference type="AlphaFoldDB" id="L8GD20"/>
<proteinExistence type="predicted"/>